<evidence type="ECO:0000256" key="3">
    <source>
        <dbReference type="ARBA" id="ARBA00022827"/>
    </source>
</evidence>
<keyword evidence="7" id="KW-1185">Reference proteome</keyword>
<dbReference type="Proteomes" id="UP000595823">
    <property type="component" value="Chromosome"/>
</dbReference>
<dbReference type="PANTHER" id="PTHR10961:SF7">
    <property type="entry name" value="FAD DEPENDENT OXIDOREDUCTASE DOMAIN-CONTAINING PROTEIN"/>
    <property type="match status" value="1"/>
</dbReference>
<dbReference type="EC" id="1.5.3.2" evidence="6"/>
<dbReference type="RefSeq" id="WP_200124368.1">
    <property type="nucleotide sequence ID" value="NZ_CP054705.1"/>
</dbReference>
<keyword evidence="4 6" id="KW-0560">Oxidoreductase</keyword>
<protein>
    <submittedName>
        <fullName evidence="6">N-methyl-L-tryptophan oxidase</fullName>
        <ecNumber evidence="6">1.5.3.2</ecNumber>
    </submittedName>
</protein>
<comment type="cofactor">
    <cofactor evidence="1">
        <name>FAD</name>
        <dbReference type="ChEBI" id="CHEBI:57692"/>
    </cofactor>
</comment>
<reference evidence="6 7" key="1">
    <citation type="submission" date="2020-06" db="EMBL/GenBank/DDBJ databases">
        <title>Genomic analysis of Salicibibacter sp. NKC5-3.</title>
        <authorList>
            <person name="Oh Y.J."/>
        </authorList>
    </citation>
    <scope>NUCLEOTIDE SEQUENCE [LARGE SCALE GENOMIC DNA]</scope>
    <source>
        <strain evidence="6 7">NKC5-3</strain>
    </source>
</reference>
<dbReference type="GO" id="GO:0050660">
    <property type="term" value="F:flavin adenine dinucleotide binding"/>
    <property type="evidence" value="ECO:0007669"/>
    <property type="project" value="InterPro"/>
</dbReference>
<dbReference type="NCBIfam" id="NF008425">
    <property type="entry name" value="PRK11259.1"/>
    <property type="match status" value="1"/>
</dbReference>
<evidence type="ECO:0000256" key="1">
    <source>
        <dbReference type="ARBA" id="ARBA00001974"/>
    </source>
</evidence>
<dbReference type="Gene3D" id="3.30.9.10">
    <property type="entry name" value="D-Amino Acid Oxidase, subunit A, domain 2"/>
    <property type="match status" value="1"/>
</dbReference>
<feature type="domain" description="FAD dependent oxidoreductase" evidence="5">
    <location>
        <begin position="6"/>
        <end position="359"/>
    </location>
</feature>
<name>A0A7T6Z5G5_9BACI</name>
<keyword evidence="3" id="KW-0274">FAD</keyword>
<dbReference type="GO" id="GO:0005829">
    <property type="term" value="C:cytosol"/>
    <property type="evidence" value="ECO:0007669"/>
    <property type="project" value="TreeGrafter"/>
</dbReference>
<accession>A0A7T6Z5G5</accession>
<sequence>MNTDYDVIVVGAGSMGMAASYYLTRQGAKTLMIDAFDPPHANGSHHGETRIIRHAYGEGREYVPLAIRAQTLWDELQEEADETIFEKTGVLGFGPEGSAFIDEAIASSKEYSLSLDLLDADEINERWPGIQLPKGYKGCFEPESGVLYSENCIRAYRQLAEKNNATLLTNTPVMNIETYEDGVSVHTENGTFTSKKLVISAGAWNGKILSNLGLDLPLQPTRQTVTWFDSDPSLYDAGAFPSFFVDMPMGVYYGFPGLDDYGLKIGRFDVGQKTEPAYVNREYGIFPNDEGDVREFLETYMPEAAGKLNHGRACIFTRTPDEHFIVDLHPQHSHIAIAAGFSGHGFKFASVIGEILSQLALDGHTEHDISIFSLSRPELQQPKIPIK</sequence>
<dbReference type="SUPFAM" id="SSF51905">
    <property type="entry name" value="FAD/NAD(P)-binding domain"/>
    <property type="match status" value="1"/>
</dbReference>
<keyword evidence="2" id="KW-0285">Flavoprotein</keyword>
<evidence type="ECO:0000313" key="6">
    <source>
        <dbReference type="EMBL" id="QQK77245.1"/>
    </source>
</evidence>
<dbReference type="Gene3D" id="3.50.50.60">
    <property type="entry name" value="FAD/NAD(P)-binding domain"/>
    <property type="match status" value="1"/>
</dbReference>
<dbReference type="Pfam" id="PF01266">
    <property type="entry name" value="DAO"/>
    <property type="match status" value="1"/>
</dbReference>
<dbReference type="GO" id="GO:0050131">
    <property type="term" value="F:N-methyl-L-amino-acid oxidase activity"/>
    <property type="evidence" value="ECO:0007669"/>
    <property type="project" value="UniProtKB-EC"/>
</dbReference>
<evidence type="ECO:0000313" key="7">
    <source>
        <dbReference type="Proteomes" id="UP000595823"/>
    </source>
</evidence>
<dbReference type="InterPro" id="IPR036188">
    <property type="entry name" value="FAD/NAD-bd_sf"/>
</dbReference>
<dbReference type="AlphaFoldDB" id="A0A7T6Z5G5"/>
<proteinExistence type="predicted"/>
<dbReference type="EMBL" id="CP054705">
    <property type="protein sequence ID" value="QQK77245.1"/>
    <property type="molecule type" value="Genomic_DNA"/>
</dbReference>
<dbReference type="PANTHER" id="PTHR10961">
    <property type="entry name" value="PEROXISOMAL SARCOSINE OXIDASE"/>
    <property type="match status" value="1"/>
</dbReference>
<organism evidence="6 7">
    <name type="scientific">Salicibibacter cibarius</name>
    <dbReference type="NCBI Taxonomy" id="2743000"/>
    <lineage>
        <taxon>Bacteria</taxon>
        <taxon>Bacillati</taxon>
        <taxon>Bacillota</taxon>
        <taxon>Bacilli</taxon>
        <taxon>Bacillales</taxon>
        <taxon>Bacillaceae</taxon>
        <taxon>Salicibibacter</taxon>
    </lineage>
</organism>
<gene>
    <name evidence="6" type="primary">solA</name>
    <name evidence="6" type="ORF">HUG15_17805</name>
</gene>
<dbReference type="SUPFAM" id="SSF54373">
    <property type="entry name" value="FAD-linked reductases, C-terminal domain"/>
    <property type="match status" value="1"/>
</dbReference>
<dbReference type="InterPro" id="IPR045170">
    <property type="entry name" value="MTOX"/>
</dbReference>
<evidence type="ECO:0000259" key="5">
    <source>
        <dbReference type="Pfam" id="PF01266"/>
    </source>
</evidence>
<dbReference type="InterPro" id="IPR006076">
    <property type="entry name" value="FAD-dep_OxRdtase"/>
</dbReference>
<dbReference type="GO" id="GO:0008115">
    <property type="term" value="F:sarcosine oxidase activity"/>
    <property type="evidence" value="ECO:0007669"/>
    <property type="project" value="TreeGrafter"/>
</dbReference>
<evidence type="ECO:0000256" key="4">
    <source>
        <dbReference type="ARBA" id="ARBA00023002"/>
    </source>
</evidence>
<dbReference type="KEGG" id="scia:HUG15_17805"/>
<evidence type="ECO:0000256" key="2">
    <source>
        <dbReference type="ARBA" id="ARBA00022630"/>
    </source>
</evidence>